<feature type="compositionally biased region" description="Polar residues" evidence="1">
    <location>
        <begin position="20"/>
        <end position="29"/>
    </location>
</feature>
<dbReference type="AlphaFoldDB" id="A0A392U1P2"/>
<sequence length="29" mass="3016">EFDGRGGEESFGIEVLLVGESQSTKGSSN</sequence>
<protein>
    <submittedName>
        <fullName evidence="2">Uncharacterized protein</fullName>
    </submittedName>
</protein>
<evidence type="ECO:0000313" key="3">
    <source>
        <dbReference type="Proteomes" id="UP000265520"/>
    </source>
</evidence>
<evidence type="ECO:0000256" key="1">
    <source>
        <dbReference type="SAM" id="MobiDB-lite"/>
    </source>
</evidence>
<name>A0A392U1P2_9FABA</name>
<comment type="caution">
    <text evidence="2">The sequence shown here is derived from an EMBL/GenBank/DDBJ whole genome shotgun (WGS) entry which is preliminary data.</text>
</comment>
<evidence type="ECO:0000313" key="2">
    <source>
        <dbReference type="EMBL" id="MCI66677.1"/>
    </source>
</evidence>
<dbReference type="Proteomes" id="UP000265520">
    <property type="component" value="Unassembled WGS sequence"/>
</dbReference>
<dbReference type="EMBL" id="LXQA010700018">
    <property type="protein sequence ID" value="MCI66677.1"/>
    <property type="molecule type" value="Genomic_DNA"/>
</dbReference>
<keyword evidence="3" id="KW-1185">Reference proteome</keyword>
<accession>A0A392U1P2</accession>
<proteinExistence type="predicted"/>
<organism evidence="2 3">
    <name type="scientific">Trifolium medium</name>
    <dbReference type="NCBI Taxonomy" id="97028"/>
    <lineage>
        <taxon>Eukaryota</taxon>
        <taxon>Viridiplantae</taxon>
        <taxon>Streptophyta</taxon>
        <taxon>Embryophyta</taxon>
        <taxon>Tracheophyta</taxon>
        <taxon>Spermatophyta</taxon>
        <taxon>Magnoliopsida</taxon>
        <taxon>eudicotyledons</taxon>
        <taxon>Gunneridae</taxon>
        <taxon>Pentapetalae</taxon>
        <taxon>rosids</taxon>
        <taxon>fabids</taxon>
        <taxon>Fabales</taxon>
        <taxon>Fabaceae</taxon>
        <taxon>Papilionoideae</taxon>
        <taxon>50 kb inversion clade</taxon>
        <taxon>NPAAA clade</taxon>
        <taxon>Hologalegina</taxon>
        <taxon>IRL clade</taxon>
        <taxon>Trifolieae</taxon>
        <taxon>Trifolium</taxon>
    </lineage>
</organism>
<feature type="non-terminal residue" evidence="2">
    <location>
        <position position="1"/>
    </location>
</feature>
<feature type="region of interest" description="Disordered" evidence="1">
    <location>
        <begin position="1"/>
        <end position="29"/>
    </location>
</feature>
<reference evidence="2 3" key="1">
    <citation type="journal article" date="2018" name="Front. Plant Sci.">
        <title>Red Clover (Trifolium pratense) and Zigzag Clover (T. medium) - A Picture of Genomic Similarities and Differences.</title>
        <authorList>
            <person name="Dluhosova J."/>
            <person name="Istvanek J."/>
            <person name="Nedelnik J."/>
            <person name="Repkova J."/>
        </authorList>
    </citation>
    <scope>NUCLEOTIDE SEQUENCE [LARGE SCALE GENOMIC DNA]</scope>
    <source>
        <strain evidence="3">cv. 10/8</strain>
        <tissue evidence="2">Leaf</tissue>
    </source>
</reference>